<accession>A0A0E9REJ8</accession>
<reference evidence="2" key="2">
    <citation type="journal article" date="2015" name="Fish Shellfish Immunol.">
        <title>Early steps in the European eel (Anguilla anguilla)-Vibrio vulnificus interaction in the gills: Role of the RtxA13 toxin.</title>
        <authorList>
            <person name="Callol A."/>
            <person name="Pajuelo D."/>
            <person name="Ebbesson L."/>
            <person name="Teles M."/>
            <person name="MacKenzie S."/>
            <person name="Amaro C."/>
        </authorList>
    </citation>
    <scope>NUCLEOTIDE SEQUENCE</scope>
</reference>
<dbReference type="EMBL" id="GBXM01081058">
    <property type="protein sequence ID" value="JAH27519.1"/>
    <property type="molecule type" value="Transcribed_RNA"/>
</dbReference>
<proteinExistence type="predicted"/>
<name>A0A0E9REJ8_ANGAN</name>
<dbReference type="AlphaFoldDB" id="A0A0E9REJ8"/>
<evidence type="ECO:0000256" key="1">
    <source>
        <dbReference type="SAM" id="SignalP"/>
    </source>
</evidence>
<feature type="chain" id="PRO_5002431861" evidence="1">
    <location>
        <begin position="19"/>
        <end position="52"/>
    </location>
</feature>
<organism evidence="2">
    <name type="scientific">Anguilla anguilla</name>
    <name type="common">European freshwater eel</name>
    <name type="synonym">Muraena anguilla</name>
    <dbReference type="NCBI Taxonomy" id="7936"/>
    <lineage>
        <taxon>Eukaryota</taxon>
        <taxon>Metazoa</taxon>
        <taxon>Chordata</taxon>
        <taxon>Craniata</taxon>
        <taxon>Vertebrata</taxon>
        <taxon>Euteleostomi</taxon>
        <taxon>Actinopterygii</taxon>
        <taxon>Neopterygii</taxon>
        <taxon>Teleostei</taxon>
        <taxon>Anguilliformes</taxon>
        <taxon>Anguillidae</taxon>
        <taxon>Anguilla</taxon>
    </lineage>
</organism>
<feature type="signal peptide" evidence="1">
    <location>
        <begin position="1"/>
        <end position="18"/>
    </location>
</feature>
<evidence type="ECO:0000313" key="2">
    <source>
        <dbReference type="EMBL" id="JAH27519.1"/>
    </source>
</evidence>
<keyword evidence="1" id="KW-0732">Signal</keyword>
<protein>
    <submittedName>
        <fullName evidence="2">Uncharacterized protein</fullName>
    </submittedName>
</protein>
<sequence length="52" mass="5779">MILAFMLVIFSIILGNESLSFCQSNFHIFVLYPIANGSLSETFCTDTITLTT</sequence>
<reference evidence="2" key="1">
    <citation type="submission" date="2014-11" db="EMBL/GenBank/DDBJ databases">
        <authorList>
            <person name="Amaro Gonzalez C."/>
        </authorList>
    </citation>
    <scope>NUCLEOTIDE SEQUENCE</scope>
</reference>